<reference evidence="1 2" key="1">
    <citation type="submission" date="2014-04" db="EMBL/GenBank/DDBJ databases">
        <authorList>
            <consortium name="DOE Joint Genome Institute"/>
            <person name="Kuo A."/>
            <person name="Ruytinx J."/>
            <person name="Rineau F."/>
            <person name="Colpaert J."/>
            <person name="Kohler A."/>
            <person name="Nagy L.G."/>
            <person name="Floudas D."/>
            <person name="Copeland A."/>
            <person name="Barry K.W."/>
            <person name="Cichocki N."/>
            <person name="Veneault-Fourrey C."/>
            <person name="LaButti K."/>
            <person name="Lindquist E.A."/>
            <person name="Lipzen A."/>
            <person name="Lundell T."/>
            <person name="Morin E."/>
            <person name="Murat C."/>
            <person name="Sun H."/>
            <person name="Tunlid A."/>
            <person name="Henrissat B."/>
            <person name="Grigoriev I.V."/>
            <person name="Hibbett D.S."/>
            <person name="Martin F."/>
            <person name="Nordberg H.P."/>
            <person name="Cantor M.N."/>
            <person name="Hua S.X."/>
        </authorList>
    </citation>
    <scope>NUCLEOTIDE SEQUENCE [LARGE SCALE GENOMIC DNA]</scope>
    <source>
        <strain evidence="1 2">UH-Slu-Lm8-n1</strain>
    </source>
</reference>
<dbReference type="EMBL" id="KN835934">
    <property type="protein sequence ID" value="KIK33479.1"/>
    <property type="molecule type" value="Genomic_DNA"/>
</dbReference>
<name>A0A0D0A5N1_9AGAM</name>
<feature type="non-terminal residue" evidence="1">
    <location>
        <position position="1"/>
    </location>
</feature>
<dbReference type="InParanoid" id="A0A0D0A5N1"/>
<accession>A0A0D0A5N1</accession>
<dbReference type="Proteomes" id="UP000054485">
    <property type="component" value="Unassembled WGS sequence"/>
</dbReference>
<feature type="non-terminal residue" evidence="1">
    <location>
        <position position="152"/>
    </location>
</feature>
<reference evidence="2" key="2">
    <citation type="submission" date="2015-01" db="EMBL/GenBank/DDBJ databases">
        <title>Evolutionary Origins and Diversification of the Mycorrhizal Mutualists.</title>
        <authorList>
            <consortium name="DOE Joint Genome Institute"/>
            <consortium name="Mycorrhizal Genomics Consortium"/>
            <person name="Kohler A."/>
            <person name="Kuo A."/>
            <person name="Nagy L.G."/>
            <person name="Floudas D."/>
            <person name="Copeland A."/>
            <person name="Barry K.W."/>
            <person name="Cichocki N."/>
            <person name="Veneault-Fourrey C."/>
            <person name="LaButti K."/>
            <person name="Lindquist E.A."/>
            <person name="Lipzen A."/>
            <person name="Lundell T."/>
            <person name="Morin E."/>
            <person name="Murat C."/>
            <person name="Riley R."/>
            <person name="Ohm R."/>
            <person name="Sun H."/>
            <person name="Tunlid A."/>
            <person name="Henrissat B."/>
            <person name="Grigoriev I.V."/>
            <person name="Hibbett D.S."/>
            <person name="Martin F."/>
        </authorList>
    </citation>
    <scope>NUCLEOTIDE SEQUENCE [LARGE SCALE GENOMIC DNA]</scope>
    <source>
        <strain evidence="2">UH-Slu-Lm8-n1</strain>
    </source>
</reference>
<gene>
    <name evidence="1" type="ORF">CY34DRAFT_64531</name>
</gene>
<dbReference type="HOGENOM" id="CLU_041175_2_1_1"/>
<evidence type="ECO:0000313" key="2">
    <source>
        <dbReference type="Proteomes" id="UP000054485"/>
    </source>
</evidence>
<keyword evidence="2" id="KW-1185">Reference proteome</keyword>
<evidence type="ECO:0000313" key="1">
    <source>
        <dbReference type="EMBL" id="KIK33479.1"/>
    </source>
</evidence>
<proteinExistence type="predicted"/>
<sequence length="152" mass="17038">LVTWLTEHPPDCCILFYSDGKKSLDSNSSDRPSGKDKSQIYAVITQVIFESHLKYGSEYVNGQKKFRDSVNNRITSLKNKYKPLKAKFSATGAGVVPLDDASAKNLQEEVCREFPWYKELDAIWHSNPSFAAKTTSSKPGVDHTGDMYGLVR</sequence>
<dbReference type="AlphaFoldDB" id="A0A0D0A5N1"/>
<protein>
    <submittedName>
        <fullName evidence="1">Uncharacterized protein</fullName>
    </submittedName>
</protein>
<organism evidence="1 2">
    <name type="scientific">Suillus luteus UH-Slu-Lm8-n1</name>
    <dbReference type="NCBI Taxonomy" id="930992"/>
    <lineage>
        <taxon>Eukaryota</taxon>
        <taxon>Fungi</taxon>
        <taxon>Dikarya</taxon>
        <taxon>Basidiomycota</taxon>
        <taxon>Agaricomycotina</taxon>
        <taxon>Agaricomycetes</taxon>
        <taxon>Agaricomycetidae</taxon>
        <taxon>Boletales</taxon>
        <taxon>Suillineae</taxon>
        <taxon>Suillaceae</taxon>
        <taxon>Suillus</taxon>
    </lineage>
</organism>
<dbReference type="OrthoDB" id="2693027at2759"/>